<evidence type="ECO:0000256" key="1">
    <source>
        <dbReference type="SAM" id="MobiDB-lite"/>
    </source>
</evidence>
<sequence>MRLQCSVKIMTLFGTHSSQMPYTYSNQHESRIGLGSTLLYDNSTPKRRGENSWGQGGGEKVLRPLSPARLA</sequence>
<reference evidence="2 3" key="1">
    <citation type="submission" date="2023-02" db="EMBL/GenBank/DDBJ databases">
        <title>LHISI_Scaffold_Assembly.</title>
        <authorList>
            <person name="Stuart O.P."/>
            <person name="Cleave R."/>
            <person name="Magrath M.J.L."/>
            <person name="Mikheyev A.S."/>
        </authorList>
    </citation>
    <scope>NUCLEOTIDE SEQUENCE [LARGE SCALE GENOMIC DNA]</scope>
    <source>
        <strain evidence="2">Daus_M_001</strain>
        <tissue evidence="2">Leg muscle</tissue>
    </source>
</reference>
<feature type="region of interest" description="Disordered" evidence="1">
    <location>
        <begin position="40"/>
        <end position="71"/>
    </location>
</feature>
<protein>
    <submittedName>
        <fullName evidence="2">Uncharacterized protein</fullName>
    </submittedName>
</protein>
<organism evidence="2 3">
    <name type="scientific">Dryococelus australis</name>
    <dbReference type="NCBI Taxonomy" id="614101"/>
    <lineage>
        <taxon>Eukaryota</taxon>
        <taxon>Metazoa</taxon>
        <taxon>Ecdysozoa</taxon>
        <taxon>Arthropoda</taxon>
        <taxon>Hexapoda</taxon>
        <taxon>Insecta</taxon>
        <taxon>Pterygota</taxon>
        <taxon>Neoptera</taxon>
        <taxon>Polyneoptera</taxon>
        <taxon>Phasmatodea</taxon>
        <taxon>Verophasmatodea</taxon>
        <taxon>Anareolatae</taxon>
        <taxon>Phasmatidae</taxon>
        <taxon>Eurycanthinae</taxon>
        <taxon>Dryococelus</taxon>
    </lineage>
</organism>
<accession>A0ABQ9HR27</accession>
<evidence type="ECO:0000313" key="3">
    <source>
        <dbReference type="Proteomes" id="UP001159363"/>
    </source>
</evidence>
<keyword evidence="3" id="KW-1185">Reference proteome</keyword>
<gene>
    <name evidence="2" type="ORF">PR048_013042</name>
</gene>
<name>A0ABQ9HR27_9NEOP</name>
<dbReference type="Proteomes" id="UP001159363">
    <property type="component" value="Chromosome X"/>
</dbReference>
<evidence type="ECO:0000313" key="2">
    <source>
        <dbReference type="EMBL" id="KAJ8886830.1"/>
    </source>
</evidence>
<comment type="caution">
    <text evidence="2">The sequence shown here is derived from an EMBL/GenBank/DDBJ whole genome shotgun (WGS) entry which is preliminary data.</text>
</comment>
<proteinExistence type="predicted"/>
<dbReference type="EMBL" id="JARBHB010000004">
    <property type="protein sequence ID" value="KAJ8886830.1"/>
    <property type="molecule type" value="Genomic_DNA"/>
</dbReference>